<dbReference type="CDD" id="cd05233">
    <property type="entry name" value="SDR_c"/>
    <property type="match status" value="1"/>
</dbReference>
<dbReference type="SUPFAM" id="SSF51735">
    <property type="entry name" value="NAD(P)-binding Rossmann-fold domains"/>
    <property type="match status" value="1"/>
</dbReference>
<dbReference type="PANTHER" id="PTHR43639">
    <property type="entry name" value="OXIDOREDUCTASE, SHORT-CHAIN DEHYDROGENASE/REDUCTASE FAMILY (AFU_ORTHOLOGUE AFUA_5G02870)"/>
    <property type="match status" value="1"/>
</dbReference>
<proteinExistence type="inferred from homology"/>
<dbReference type="InterPro" id="IPR002347">
    <property type="entry name" value="SDR_fam"/>
</dbReference>
<sequence length="246" mass="25020">MTGISGGARKAAIVFGGSRGIGAAIARRLAADGADVAFTYVSAPERAQETAAAIEASGRAALAIRADSANADEIRQAVAQAVGRFGRLDVVVVNAGILKLGDVAEVSVDDLDRMLAVNVRGVFLAVQAGAAHLTHGGRIVTIGSNTAVRSGHPGSSVYSMTKAAVAVMVKGIAVDLAPRGITINNVQPGPVETDMTADHLDRIRPLIPLRRAGSPEEIASLVAWLASAESGYMTGSSLTIDGGMAL</sequence>
<dbReference type="FunFam" id="3.40.50.720:FF:000084">
    <property type="entry name" value="Short-chain dehydrogenase reductase"/>
    <property type="match status" value="1"/>
</dbReference>
<evidence type="ECO:0000313" key="4">
    <source>
        <dbReference type="Proteomes" id="UP000238206"/>
    </source>
</evidence>
<reference evidence="3 4" key="1">
    <citation type="submission" date="2018-02" db="EMBL/GenBank/DDBJ databases">
        <title>Draft genome sequencing of Burkholderia cepacia Y14-15.</title>
        <authorList>
            <person name="Zheng B.-X."/>
        </authorList>
    </citation>
    <scope>NUCLEOTIDE SEQUENCE [LARGE SCALE GENOMIC DNA]</scope>
    <source>
        <strain evidence="3 4">Y14-15</strain>
    </source>
</reference>
<dbReference type="RefSeq" id="WP_105391793.1">
    <property type="nucleotide sequence ID" value="NZ_PUIQ01000025.1"/>
</dbReference>
<dbReference type="PRINTS" id="PR00081">
    <property type="entry name" value="GDHRDH"/>
</dbReference>
<dbReference type="PROSITE" id="PS00061">
    <property type="entry name" value="ADH_SHORT"/>
    <property type="match status" value="1"/>
</dbReference>
<comment type="similarity">
    <text evidence="1">Belongs to the short-chain dehydrogenases/reductases (SDR) family.</text>
</comment>
<dbReference type="PRINTS" id="PR00080">
    <property type="entry name" value="SDRFAMILY"/>
</dbReference>
<evidence type="ECO:0000256" key="1">
    <source>
        <dbReference type="ARBA" id="ARBA00006484"/>
    </source>
</evidence>
<dbReference type="AlphaFoldDB" id="A0A2S8INJ3"/>
<gene>
    <name evidence="3" type="ORF">C5615_20460</name>
</gene>
<dbReference type="InterPro" id="IPR036291">
    <property type="entry name" value="NAD(P)-bd_dom_sf"/>
</dbReference>
<evidence type="ECO:0000313" key="3">
    <source>
        <dbReference type="EMBL" id="PQP16348.1"/>
    </source>
</evidence>
<comment type="caution">
    <text evidence="3">The sequence shown here is derived from an EMBL/GenBank/DDBJ whole genome shotgun (WGS) entry which is preliminary data.</text>
</comment>
<dbReference type="Proteomes" id="UP000238206">
    <property type="component" value="Unassembled WGS sequence"/>
</dbReference>
<dbReference type="InterPro" id="IPR020904">
    <property type="entry name" value="Sc_DH/Rdtase_CS"/>
</dbReference>
<dbReference type="Gene3D" id="3.40.50.720">
    <property type="entry name" value="NAD(P)-binding Rossmann-like Domain"/>
    <property type="match status" value="1"/>
</dbReference>
<name>A0A2S8INJ3_BURCE</name>
<dbReference type="GO" id="GO:0016491">
    <property type="term" value="F:oxidoreductase activity"/>
    <property type="evidence" value="ECO:0007669"/>
    <property type="project" value="UniProtKB-KW"/>
</dbReference>
<dbReference type="EMBL" id="PUIQ01000025">
    <property type="protein sequence ID" value="PQP16348.1"/>
    <property type="molecule type" value="Genomic_DNA"/>
</dbReference>
<keyword evidence="2" id="KW-0560">Oxidoreductase</keyword>
<dbReference type="Pfam" id="PF13561">
    <property type="entry name" value="adh_short_C2"/>
    <property type="match status" value="1"/>
</dbReference>
<evidence type="ECO:0000256" key="2">
    <source>
        <dbReference type="ARBA" id="ARBA00023002"/>
    </source>
</evidence>
<protein>
    <submittedName>
        <fullName evidence="3">Oxidoreductase</fullName>
    </submittedName>
</protein>
<dbReference type="PANTHER" id="PTHR43639:SF1">
    <property type="entry name" value="SHORT-CHAIN DEHYDROGENASE_REDUCTASE FAMILY PROTEIN"/>
    <property type="match status" value="1"/>
</dbReference>
<organism evidence="3 4">
    <name type="scientific">Burkholderia cepacia</name>
    <name type="common">Pseudomonas cepacia</name>
    <dbReference type="NCBI Taxonomy" id="292"/>
    <lineage>
        <taxon>Bacteria</taxon>
        <taxon>Pseudomonadati</taxon>
        <taxon>Pseudomonadota</taxon>
        <taxon>Betaproteobacteria</taxon>
        <taxon>Burkholderiales</taxon>
        <taxon>Burkholderiaceae</taxon>
        <taxon>Burkholderia</taxon>
        <taxon>Burkholderia cepacia complex</taxon>
    </lineage>
</organism>
<accession>A0A2S8INJ3</accession>